<dbReference type="Proteomes" id="UP000318825">
    <property type="component" value="Unassembled WGS sequence"/>
</dbReference>
<evidence type="ECO:0000259" key="1">
    <source>
        <dbReference type="Pfam" id="PF04296"/>
    </source>
</evidence>
<accession>A0A4Y3WER5</accession>
<protein>
    <submittedName>
        <fullName evidence="2">DNA-binding protein</fullName>
    </submittedName>
</protein>
<dbReference type="CDD" id="cd00279">
    <property type="entry name" value="YlxR"/>
    <property type="match status" value="1"/>
</dbReference>
<comment type="caution">
    <text evidence="2">The sequence shown here is derived from an EMBL/GenBank/DDBJ whole genome shotgun (WGS) entry which is preliminary data.</text>
</comment>
<dbReference type="Gene3D" id="3.30.1330.30">
    <property type="match status" value="1"/>
</dbReference>
<gene>
    <name evidence="2" type="ORF">NWI01_29000</name>
</gene>
<dbReference type="InterPro" id="IPR007393">
    <property type="entry name" value="YlxR_dom"/>
</dbReference>
<dbReference type="InterPro" id="IPR035931">
    <property type="entry name" value="YlxR-like_sf"/>
</dbReference>
<name>A0A4Y3WER5_NITWI</name>
<keyword evidence="2" id="KW-0238">DNA-binding</keyword>
<proteinExistence type="predicted"/>
<sequence>MSASLENALERDEQKCGAVFRPHPASQNIGIDHVYGFGSIRSKTIVIWEKAEDMLAIADPADLDQGPRTNRSATTRMCAVTRQVRPIGELIRFVVSPSGEVIADLKRKLPGRGLWISASHAAVAEAVRRNQFSRGFKRDVRVPASLAEDTRQLMVRSAMDALAMAAKAGQVVAGFAKVEDALLRRQAVALLHAADGAADGIRKLDAAVRKIAAGSGGAREIPVVTALNSAELDLALGRANVIHAALLAGPAGRTFQQRSQTLVRYQDGGQRQDS</sequence>
<evidence type="ECO:0000313" key="2">
    <source>
        <dbReference type="EMBL" id="GEC17008.1"/>
    </source>
</evidence>
<dbReference type="AlphaFoldDB" id="A0A4Y3WER5"/>
<dbReference type="PANTHER" id="PTHR34215:SF1">
    <property type="entry name" value="YLXR DOMAIN-CONTAINING PROTEIN"/>
    <property type="match status" value="1"/>
</dbReference>
<dbReference type="GO" id="GO:0003677">
    <property type="term" value="F:DNA binding"/>
    <property type="evidence" value="ECO:0007669"/>
    <property type="project" value="UniProtKB-KW"/>
</dbReference>
<dbReference type="SUPFAM" id="SSF55315">
    <property type="entry name" value="L30e-like"/>
    <property type="match status" value="1"/>
</dbReference>
<dbReference type="EMBL" id="BJNF01000086">
    <property type="protein sequence ID" value="GEC17008.1"/>
    <property type="molecule type" value="Genomic_DNA"/>
</dbReference>
<organism evidence="2 3">
    <name type="scientific">Nitrobacter winogradskyi</name>
    <name type="common">Nitrobacter agilis</name>
    <dbReference type="NCBI Taxonomy" id="913"/>
    <lineage>
        <taxon>Bacteria</taxon>
        <taxon>Pseudomonadati</taxon>
        <taxon>Pseudomonadota</taxon>
        <taxon>Alphaproteobacteria</taxon>
        <taxon>Hyphomicrobiales</taxon>
        <taxon>Nitrobacteraceae</taxon>
        <taxon>Nitrobacter</taxon>
    </lineage>
</organism>
<dbReference type="PANTHER" id="PTHR34215">
    <property type="entry name" value="BLL0784 PROTEIN"/>
    <property type="match status" value="1"/>
</dbReference>
<feature type="domain" description="YlxR" evidence="1">
    <location>
        <begin position="76"/>
        <end position="148"/>
    </location>
</feature>
<reference evidence="2 3" key="1">
    <citation type="submission" date="2019-06" db="EMBL/GenBank/DDBJ databases">
        <title>Whole genome shotgun sequence of Nitrobacter winogradskyi NBRC 14297.</title>
        <authorList>
            <person name="Hosoyama A."/>
            <person name="Uohara A."/>
            <person name="Ohji S."/>
            <person name="Ichikawa N."/>
        </authorList>
    </citation>
    <scope>NUCLEOTIDE SEQUENCE [LARGE SCALE GENOMIC DNA]</scope>
    <source>
        <strain evidence="2 3">NBRC 14297</strain>
    </source>
</reference>
<dbReference type="Pfam" id="PF04296">
    <property type="entry name" value="YlxR"/>
    <property type="match status" value="1"/>
</dbReference>
<dbReference type="InterPro" id="IPR037465">
    <property type="entry name" value="YlxR"/>
</dbReference>
<dbReference type="NCBIfam" id="NF006622">
    <property type="entry name" value="PRK09190.1"/>
    <property type="match status" value="1"/>
</dbReference>
<dbReference type="SUPFAM" id="SSF64376">
    <property type="entry name" value="YlxR-like"/>
    <property type="match status" value="1"/>
</dbReference>
<evidence type="ECO:0000313" key="3">
    <source>
        <dbReference type="Proteomes" id="UP000318825"/>
    </source>
</evidence>
<dbReference type="Gene3D" id="3.30.1230.10">
    <property type="entry name" value="YlxR-like"/>
    <property type="match status" value="1"/>
</dbReference>
<dbReference type="InterPro" id="IPR029064">
    <property type="entry name" value="Ribosomal_eL30-like_sf"/>
</dbReference>